<accession>A0A0H5PWZ3</accession>
<reference evidence="1" key="2">
    <citation type="submission" date="2015-07" db="EMBL/GenBank/DDBJ databases">
        <title>Plasmids, circular viruses and viroids from rat gut.</title>
        <authorList>
            <person name="Jorgensen T.J."/>
            <person name="Hansen M.A."/>
            <person name="Xu Z."/>
            <person name="Tabak M.A."/>
            <person name="Sorensen S.J."/>
            <person name="Hansen L.H."/>
        </authorList>
    </citation>
    <scope>NUCLEOTIDE SEQUENCE</scope>
    <source>
        <strain evidence="1">RGRH0222</strain>
    </source>
</reference>
<reference evidence="1" key="1">
    <citation type="submission" date="2015-06" db="EMBL/GenBank/DDBJ databases">
        <authorList>
            <person name="Joergensen T."/>
        </authorList>
    </citation>
    <scope>NUCLEOTIDE SEQUENCE</scope>
    <source>
        <strain evidence="1">RGRH0222</strain>
    </source>
</reference>
<organism evidence="1">
    <name type="scientific">uncultured prokaryote</name>
    <dbReference type="NCBI Taxonomy" id="198431"/>
    <lineage>
        <taxon>unclassified sequences</taxon>
        <taxon>environmental samples</taxon>
    </lineage>
</organism>
<name>A0A0H5PWZ3_9ZZZZ</name>
<dbReference type="EMBL" id="LN852896">
    <property type="protein sequence ID" value="CRY94261.1"/>
    <property type="molecule type" value="Genomic_DNA"/>
</dbReference>
<dbReference type="AlphaFoldDB" id="A0A0H5PWZ3"/>
<evidence type="ECO:0000313" key="1">
    <source>
        <dbReference type="EMBL" id="CRY94261.1"/>
    </source>
</evidence>
<sequence length="144" mass="16764">MELKELEKLAYKQKPMPELLTQPDQLFFLCMKNLYKLFGLGAISEEEAVTEKKKIVKAYEEAKDNHEKMMTVYKSYLEASLKVSDNMREINREIQKTAPDGDRVVLLMADTIERLTNTKFARQGWGNLVWVEEKSKIKDLEESA</sequence>
<protein>
    <submittedName>
        <fullName evidence="1">Uncharacterized protein</fullName>
    </submittedName>
</protein>
<proteinExistence type="predicted"/>